<organism evidence="6 7">
    <name type="scientific">Pseudohalocynthiibacter aestuariivivens</name>
    <dbReference type="NCBI Taxonomy" id="1591409"/>
    <lineage>
        <taxon>Bacteria</taxon>
        <taxon>Pseudomonadati</taxon>
        <taxon>Pseudomonadota</taxon>
        <taxon>Alphaproteobacteria</taxon>
        <taxon>Rhodobacterales</taxon>
        <taxon>Paracoccaceae</taxon>
        <taxon>Pseudohalocynthiibacter</taxon>
    </lineage>
</organism>
<dbReference type="InterPro" id="IPR036390">
    <property type="entry name" value="WH_DNA-bd_sf"/>
</dbReference>
<keyword evidence="7" id="KW-1185">Reference proteome</keyword>
<comment type="similarity">
    <text evidence="1">Belongs to the LysR transcriptional regulatory family.</text>
</comment>
<dbReference type="Gene3D" id="1.10.10.10">
    <property type="entry name" value="Winged helix-like DNA-binding domain superfamily/Winged helix DNA-binding domain"/>
    <property type="match status" value="1"/>
</dbReference>
<sequence length="310" mass="34896">MQLNLKQLETFVWVANLGSFRRTAERLNTTQPNISARISALEAVLKVKLMERDAGSVRLTTKGQELLEHARRILRATEDMIEASNNAALFDGVLRLGVTEMVVHTWLREFLKTLKERFPKIVVELTVDLSVNLEKELFERSIDLALQYGPFKGMTSGSEDLGTYAMIWVASPAIGLNSKTRVTMNDLASYPILTHSRDTQSFLEVTEHFASRHDLSARLVPSSNLAACLHMTMNGMGIATMPEVMVAGELASGELCQIEYEWVPESLRFLARYDTKKSPKYVATAASIANEVATRFIDDFEQKKHRNKKK</sequence>
<dbReference type="RefSeq" id="WP_213888131.1">
    <property type="nucleotide sequence ID" value="NZ_JAGFNU010000002.1"/>
</dbReference>
<evidence type="ECO:0000256" key="3">
    <source>
        <dbReference type="ARBA" id="ARBA00023125"/>
    </source>
</evidence>
<dbReference type="Gene3D" id="3.40.190.290">
    <property type="match status" value="1"/>
</dbReference>
<gene>
    <name evidence="6" type="ORF">ACFFUT_10535</name>
</gene>
<keyword evidence="2" id="KW-0805">Transcription regulation</keyword>
<dbReference type="CDD" id="cd05466">
    <property type="entry name" value="PBP2_LTTR_substrate"/>
    <property type="match status" value="1"/>
</dbReference>
<comment type="caution">
    <text evidence="6">The sequence shown here is derived from an EMBL/GenBank/DDBJ whole genome shotgun (WGS) entry which is preliminary data.</text>
</comment>
<dbReference type="SUPFAM" id="SSF53850">
    <property type="entry name" value="Periplasmic binding protein-like II"/>
    <property type="match status" value="1"/>
</dbReference>
<evidence type="ECO:0000256" key="1">
    <source>
        <dbReference type="ARBA" id="ARBA00009437"/>
    </source>
</evidence>
<dbReference type="InterPro" id="IPR000847">
    <property type="entry name" value="LysR_HTH_N"/>
</dbReference>
<evidence type="ECO:0000313" key="6">
    <source>
        <dbReference type="EMBL" id="MFB9232219.1"/>
    </source>
</evidence>
<dbReference type="Pfam" id="PF03466">
    <property type="entry name" value="LysR_substrate"/>
    <property type="match status" value="1"/>
</dbReference>
<dbReference type="PANTHER" id="PTHR30126:SF77">
    <property type="entry name" value="TRANSCRIPTIONAL REGULATORY PROTEIN"/>
    <property type="match status" value="1"/>
</dbReference>
<dbReference type="SUPFAM" id="SSF46785">
    <property type="entry name" value="Winged helix' DNA-binding domain"/>
    <property type="match status" value="1"/>
</dbReference>
<proteinExistence type="inferred from homology"/>
<keyword evidence="3" id="KW-0238">DNA-binding</keyword>
<dbReference type="Pfam" id="PF00126">
    <property type="entry name" value="HTH_1"/>
    <property type="match status" value="1"/>
</dbReference>
<dbReference type="InterPro" id="IPR036388">
    <property type="entry name" value="WH-like_DNA-bd_sf"/>
</dbReference>
<feature type="domain" description="HTH lysR-type" evidence="5">
    <location>
        <begin position="3"/>
        <end position="60"/>
    </location>
</feature>
<evidence type="ECO:0000256" key="2">
    <source>
        <dbReference type="ARBA" id="ARBA00023015"/>
    </source>
</evidence>
<dbReference type="PROSITE" id="PS50931">
    <property type="entry name" value="HTH_LYSR"/>
    <property type="match status" value="1"/>
</dbReference>
<protein>
    <submittedName>
        <fullName evidence="6">LysR family transcriptional regulator</fullName>
    </submittedName>
</protein>
<keyword evidence="4" id="KW-0804">Transcription</keyword>
<dbReference type="Proteomes" id="UP001589683">
    <property type="component" value="Unassembled WGS sequence"/>
</dbReference>
<dbReference type="InterPro" id="IPR005119">
    <property type="entry name" value="LysR_subst-bd"/>
</dbReference>
<dbReference type="EMBL" id="JBHMEA010000039">
    <property type="protein sequence ID" value="MFB9232219.1"/>
    <property type="molecule type" value="Genomic_DNA"/>
</dbReference>
<evidence type="ECO:0000313" key="7">
    <source>
        <dbReference type="Proteomes" id="UP001589683"/>
    </source>
</evidence>
<accession>A0ABV5JFI6</accession>
<evidence type="ECO:0000259" key="5">
    <source>
        <dbReference type="PROSITE" id="PS50931"/>
    </source>
</evidence>
<dbReference type="PANTHER" id="PTHR30126">
    <property type="entry name" value="HTH-TYPE TRANSCRIPTIONAL REGULATOR"/>
    <property type="match status" value="1"/>
</dbReference>
<reference evidence="6 7" key="1">
    <citation type="submission" date="2024-09" db="EMBL/GenBank/DDBJ databases">
        <authorList>
            <person name="Sun Q."/>
            <person name="Mori K."/>
        </authorList>
    </citation>
    <scope>NUCLEOTIDE SEQUENCE [LARGE SCALE GENOMIC DNA]</scope>
    <source>
        <strain evidence="6 7">CECT 8726</strain>
    </source>
</reference>
<name>A0ABV5JFI6_9RHOB</name>
<dbReference type="PRINTS" id="PR00039">
    <property type="entry name" value="HTHLYSR"/>
</dbReference>
<evidence type="ECO:0000256" key="4">
    <source>
        <dbReference type="ARBA" id="ARBA00023163"/>
    </source>
</evidence>